<name>D1PYE4_9BACT</name>
<gene>
    <name evidence="3" type="ORF">HMPREF0645_1979</name>
</gene>
<dbReference type="SUPFAM" id="SSF89392">
    <property type="entry name" value="Prokaryotic lipoproteins and lipoprotein localization factors"/>
    <property type="match status" value="1"/>
</dbReference>
<proteinExistence type="predicted"/>
<evidence type="ECO:0008006" key="5">
    <source>
        <dbReference type="Google" id="ProtNLM"/>
    </source>
</evidence>
<comment type="caution">
    <text evidence="3">The sequence shown here is derived from an EMBL/GenBank/DDBJ whole genome shotgun (WGS) entry which is preliminary data.</text>
</comment>
<dbReference type="RefSeq" id="WP_007174082.1">
    <property type="nucleotide sequence ID" value="NZ_GG704781.1"/>
</dbReference>
<feature type="chain" id="PRO_5003026060" description="Outer membrane lipoprotein carrier protein LolA" evidence="2">
    <location>
        <begin position="20"/>
        <end position="202"/>
    </location>
</feature>
<dbReference type="InterPro" id="IPR029046">
    <property type="entry name" value="LolA/LolB/LppX"/>
</dbReference>
<evidence type="ECO:0000313" key="4">
    <source>
        <dbReference type="Proteomes" id="UP000003160"/>
    </source>
</evidence>
<dbReference type="Pfam" id="PF16584">
    <property type="entry name" value="LolA_2"/>
    <property type="match status" value="1"/>
</dbReference>
<organism evidence="3 4">
    <name type="scientific">Hallella bergensis DSM 17361</name>
    <dbReference type="NCBI Taxonomy" id="585502"/>
    <lineage>
        <taxon>Bacteria</taxon>
        <taxon>Pseudomonadati</taxon>
        <taxon>Bacteroidota</taxon>
        <taxon>Bacteroidia</taxon>
        <taxon>Bacteroidales</taxon>
        <taxon>Prevotellaceae</taxon>
        <taxon>Hallella</taxon>
    </lineage>
</organism>
<evidence type="ECO:0000256" key="1">
    <source>
        <dbReference type="ARBA" id="ARBA00022729"/>
    </source>
</evidence>
<dbReference type="AlphaFoldDB" id="D1PYE4"/>
<dbReference type="CDD" id="cd16325">
    <property type="entry name" value="LolA"/>
    <property type="match status" value="1"/>
</dbReference>
<evidence type="ECO:0000256" key="2">
    <source>
        <dbReference type="SAM" id="SignalP"/>
    </source>
</evidence>
<accession>D1PYE4</accession>
<dbReference type="OrthoDB" id="9810685at2"/>
<sequence length="202" mass="22697">MKKTMLVTLMVMMTMCIHAQNATQARRVLDKTAAIVGNPGGASANFKISGSKMGAANGSIYIKGNRFHARTGQAMVWYNGKTQWSYLKSTNEVNVSTPTEAQRMRMNPYTFITMYKSGYALGMTTKGANYQVHMTAQNKQRAVQEVYLTINKGTYKPSVIKMRERNKWITITLSGFQTKNLPNSMFFFKSGDFPSAEIIDLR</sequence>
<evidence type="ECO:0000313" key="3">
    <source>
        <dbReference type="EMBL" id="EFA43609.1"/>
    </source>
</evidence>
<protein>
    <recommendedName>
        <fullName evidence="5">Outer membrane lipoprotein carrier protein LolA</fullName>
    </recommendedName>
</protein>
<keyword evidence="4" id="KW-1185">Reference proteome</keyword>
<reference evidence="3 4" key="1">
    <citation type="submission" date="2009-10" db="EMBL/GenBank/DDBJ databases">
        <authorList>
            <person name="Qin X."/>
            <person name="Bachman B."/>
            <person name="Battles P."/>
            <person name="Bell A."/>
            <person name="Bess C."/>
            <person name="Bickham C."/>
            <person name="Chaboub L."/>
            <person name="Chen D."/>
            <person name="Coyle M."/>
            <person name="Deiros D.R."/>
            <person name="Dinh H."/>
            <person name="Forbes L."/>
            <person name="Fowler G."/>
            <person name="Francisco L."/>
            <person name="Fu Q."/>
            <person name="Gubbala S."/>
            <person name="Hale W."/>
            <person name="Han Y."/>
            <person name="Hemphill L."/>
            <person name="Highlander S.K."/>
            <person name="Hirani K."/>
            <person name="Hogues M."/>
            <person name="Jackson L."/>
            <person name="Jakkamsetti A."/>
            <person name="Javaid M."/>
            <person name="Jiang H."/>
            <person name="Korchina V."/>
            <person name="Kovar C."/>
            <person name="Lara F."/>
            <person name="Lee S."/>
            <person name="Mata R."/>
            <person name="Mathew T."/>
            <person name="Moen C."/>
            <person name="Morales K."/>
            <person name="Munidasa M."/>
            <person name="Nazareth L."/>
            <person name="Ngo R."/>
            <person name="Nguyen L."/>
            <person name="Okwuonu G."/>
            <person name="Ongeri F."/>
            <person name="Patil S."/>
            <person name="Petrosino J."/>
            <person name="Pham C."/>
            <person name="Pham P."/>
            <person name="Pu L.-L."/>
            <person name="Puazo M."/>
            <person name="Raj R."/>
            <person name="Reid J."/>
            <person name="Rouhana J."/>
            <person name="Saada N."/>
            <person name="Shang Y."/>
            <person name="Simmons D."/>
            <person name="Thornton R."/>
            <person name="Warren J."/>
            <person name="Weissenberger G."/>
            <person name="Zhang J."/>
            <person name="Zhang L."/>
            <person name="Zhou C."/>
            <person name="Zhu D."/>
            <person name="Muzny D."/>
            <person name="Worley K."/>
            <person name="Gibbs R."/>
        </authorList>
    </citation>
    <scope>NUCLEOTIDE SEQUENCE [LARGE SCALE GENOMIC DNA]</scope>
    <source>
        <strain evidence="3 4">DSM 17361</strain>
    </source>
</reference>
<dbReference type="Gene3D" id="2.50.20.10">
    <property type="entry name" value="Lipoprotein localisation LolA/LolB/LppX"/>
    <property type="match status" value="1"/>
</dbReference>
<dbReference type="Proteomes" id="UP000003160">
    <property type="component" value="Unassembled WGS sequence"/>
</dbReference>
<dbReference type="EMBL" id="ACKS01000077">
    <property type="protein sequence ID" value="EFA43609.1"/>
    <property type="molecule type" value="Genomic_DNA"/>
</dbReference>
<keyword evidence="1 2" id="KW-0732">Signal</keyword>
<feature type="signal peptide" evidence="2">
    <location>
        <begin position="1"/>
        <end position="19"/>
    </location>
</feature>
<dbReference type="eggNOG" id="COG2834">
    <property type="taxonomic scope" value="Bacteria"/>
</dbReference>
<dbReference type="HOGENOM" id="CLU_105362_1_0_10"/>
<dbReference type="InterPro" id="IPR004564">
    <property type="entry name" value="OM_lipoprot_carrier_LolA-like"/>
</dbReference>